<keyword evidence="2" id="KW-1185">Reference proteome</keyword>
<evidence type="ECO:0008006" key="3">
    <source>
        <dbReference type="Google" id="ProtNLM"/>
    </source>
</evidence>
<dbReference type="PANTHER" id="PTHR34070">
    <property type="entry name" value="ARMADILLO-TYPE FOLD"/>
    <property type="match status" value="1"/>
</dbReference>
<dbReference type="EMBL" id="OU015584">
    <property type="protein sequence ID" value="CAG5080675.1"/>
    <property type="molecule type" value="Genomic_DNA"/>
</dbReference>
<proteinExistence type="predicted"/>
<dbReference type="Pfam" id="PF08713">
    <property type="entry name" value="DNA_alkylation"/>
    <property type="match status" value="1"/>
</dbReference>
<dbReference type="CDD" id="cd07064">
    <property type="entry name" value="AlkD_like_1"/>
    <property type="match status" value="1"/>
</dbReference>
<dbReference type="AlphaFoldDB" id="A0A916NRA1"/>
<evidence type="ECO:0000313" key="1">
    <source>
        <dbReference type="EMBL" id="CAG5080675.1"/>
    </source>
</evidence>
<organism evidence="1 2">
    <name type="scientific">Parvicella tangerina</name>
    <dbReference type="NCBI Taxonomy" id="2829795"/>
    <lineage>
        <taxon>Bacteria</taxon>
        <taxon>Pseudomonadati</taxon>
        <taxon>Bacteroidota</taxon>
        <taxon>Flavobacteriia</taxon>
        <taxon>Flavobacteriales</taxon>
        <taxon>Parvicellaceae</taxon>
        <taxon>Parvicella</taxon>
    </lineage>
</organism>
<evidence type="ECO:0000313" key="2">
    <source>
        <dbReference type="Proteomes" id="UP000683507"/>
    </source>
</evidence>
<accession>A0A916NRA1</accession>
<dbReference type="Gene3D" id="1.25.10.90">
    <property type="match status" value="1"/>
</dbReference>
<dbReference type="PANTHER" id="PTHR34070:SF1">
    <property type="entry name" value="DNA ALKYLATION REPAIR PROTEIN"/>
    <property type="match status" value="1"/>
</dbReference>
<dbReference type="InterPro" id="IPR014825">
    <property type="entry name" value="DNA_alkylation"/>
</dbReference>
<dbReference type="SUPFAM" id="SSF48371">
    <property type="entry name" value="ARM repeat"/>
    <property type="match status" value="1"/>
</dbReference>
<gene>
    <name evidence="1" type="ORF">CRYO30217_01415</name>
</gene>
<reference evidence="1" key="1">
    <citation type="submission" date="2021-04" db="EMBL/GenBank/DDBJ databases">
        <authorList>
            <person name="Rodrigo-Torres L."/>
            <person name="Arahal R. D."/>
            <person name="Lucena T."/>
        </authorList>
    </citation>
    <scope>NUCLEOTIDE SEQUENCE</scope>
    <source>
        <strain evidence="1">AS29M-1</strain>
    </source>
</reference>
<sequence>MVSEYIDELRKLFEENKNKEIAVGQKAYLKDLFEFYGIKTPVRREMTKPFMAKAHLPSKKEAIAIVKECWNQPEREFQMFGLDLILKYSKKLDKEDISLLEWLVTHKSWWDTVDMLATKGVGDYFKKFPEERLKYVEKWCAQENIWLRRIAILFQLKYKKDTDLELLTNVIEKNLGSKEFFINKAIGWMLREYSRVDPLWVLGFVEDHPNLSNLSIKEATRLINANA</sequence>
<dbReference type="KEGG" id="ptan:CRYO30217_01415"/>
<dbReference type="InterPro" id="IPR016024">
    <property type="entry name" value="ARM-type_fold"/>
</dbReference>
<name>A0A916NRA1_9FLAO</name>
<dbReference type="Proteomes" id="UP000683507">
    <property type="component" value="Chromosome"/>
</dbReference>
<dbReference type="RefSeq" id="WP_258541617.1">
    <property type="nucleotide sequence ID" value="NZ_OU015584.1"/>
</dbReference>
<protein>
    <recommendedName>
        <fullName evidence="3">DNA alkylation repair protein</fullName>
    </recommendedName>
</protein>